<dbReference type="OrthoDB" id="8452484at2"/>
<protein>
    <recommendedName>
        <fullName evidence="8">Enoyl-CoA hydratase</fullName>
    </recommendedName>
</protein>
<dbReference type="InterPro" id="IPR001753">
    <property type="entry name" value="Enoyl-CoA_hydra/iso"/>
</dbReference>
<dbReference type="EMBL" id="QICC01000104">
    <property type="protein sequence ID" value="RNM40135.1"/>
    <property type="molecule type" value="Genomic_DNA"/>
</dbReference>
<keyword evidence="6" id="KW-1185">Reference proteome</keyword>
<dbReference type="Gene3D" id="1.10.12.10">
    <property type="entry name" value="Lyase 2-enoyl-coa Hydratase, Chain A, domain 2"/>
    <property type="match status" value="1"/>
</dbReference>
<comment type="caution">
    <text evidence="5">The sequence shown here is derived from an EMBL/GenBank/DDBJ whole genome shotgun (WGS) entry which is preliminary data.</text>
</comment>
<dbReference type="Gene3D" id="3.90.226.10">
    <property type="entry name" value="2-enoyl-CoA Hydratase, Chain A, domain 1"/>
    <property type="match status" value="1"/>
</dbReference>
<sequence>MERIILTKKDQVGTITFNYPQQLNGIGGIMIPEFNAAFRELEYDDDIRVIVINGAGKAFSGGGAMDKLKEIGDDQQSGAVAPETFDMREISEWPRLIRNSWKPVIASVHGACAGGAIGVALLADFCICSEDALFVEPFANIAICPDVSGTYALTRHVNVKKATQYIMLADRIKADQALEVGIVNWVVPNDELEAETAKLCQKLISKPKNALKMMKQFMTQCCWGDLEDELRLEWMANAILTNSTDFREGVDAFVNKRKPEFNKR</sequence>
<dbReference type="AlphaFoldDB" id="A0A3N0IT37"/>
<dbReference type="PANTHER" id="PTHR11941:SF133">
    <property type="entry name" value="1,2-EPOXYPHENYLACETYL-COA ISOMERASE"/>
    <property type="match status" value="1"/>
</dbReference>
<evidence type="ECO:0000313" key="7">
    <source>
        <dbReference type="Proteomes" id="UP000270112"/>
    </source>
</evidence>
<reference evidence="7" key="2">
    <citation type="submission" date="2018-05" db="EMBL/GenBank/DDBJ databases">
        <title>Genome Sequencing of selected type strains of the family Eggerthellaceae.</title>
        <authorList>
            <person name="Danylec N."/>
            <person name="Stoll D.A."/>
            <person name="Doetsch A."/>
            <person name="Huch M."/>
        </authorList>
    </citation>
    <scope>NUCLEOTIDE SEQUENCE [LARGE SCALE GENOMIC DNA]</scope>
    <source>
        <strain evidence="7">DSM 16107</strain>
    </source>
</reference>
<dbReference type="Pfam" id="PF00378">
    <property type="entry name" value="ECH_1"/>
    <property type="match status" value="1"/>
</dbReference>
<evidence type="ECO:0000256" key="3">
    <source>
        <dbReference type="RuleBase" id="RU003707"/>
    </source>
</evidence>
<reference evidence="5" key="3">
    <citation type="journal article" date="2019" name="Microbiol. Resour. Announc.">
        <title>Draft Genome Sequences of Type Strains of Gordonibacter faecihominis, Paraeggerthella hongkongensis, Parvibacter caecicola,Slackia equolifaciens, Slackia faecicanis, and Slackia isoflavoniconvertens.</title>
        <authorList>
            <person name="Danylec N."/>
            <person name="Stoll D.A."/>
            <person name="Dotsch A."/>
            <person name="Huch M."/>
        </authorList>
    </citation>
    <scope>NUCLEOTIDE SEQUENCE</scope>
    <source>
        <strain evidence="5">DSM 16107</strain>
    </source>
</reference>
<comment type="similarity">
    <text evidence="1 3">Belongs to the enoyl-CoA hydratase/isomerase family.</text>
</comment>
<dbReference type="PROSITE" id="PS00166">
    <property type="entry name" value="ENOYL_COA_HYDRATASE"/>
    <property type="match status" value="1"/>
</dbReference>
<dbReference type="RefSeq" id="WP_114547910.1">
    <property type="nucleotide sequence ID" value="NZ_PPTT01000052.1"/>
</dbReference>
<dbReference type="GO" id="GO:0006635">
    <property type="term" value="P:fatty acid beta-oxidation"/>
    <property type="evidence" value="ECO:0007669"/>
    <property type="project" value="TreeGrafter"/>
</dbReference>
<dbReference type="Proteomes" id="UP000253817">
    <property type="component" value="Unassembled WGS sequence"/>
</dbReference>
<dbReference type="EMBL" id="PPTT01000052">
    <property type="protein sequence ID" value="RDB62902.1"/>
    <property type="molecule type" value="Genomic_DNA"/>
</dbReference>
<dbReference type="InterPro" id="IPR029045">
    <property type="entry name" value="ClpP/crotonase-like_dom_sf"/>
</dbReference>
<dbReference type="Proteomes" id="UP000270112">
    <property type="component" value="Unassembled WGS sequence"/>
</dbReference>
<organism evidence="5 7">
    <name type="scientific">Eggerthella sinensis</name>
    <dbReference type="NCBI Taxonomy" id="242230"/>
    <lineage>
        <taxon>Bacteria</taxon>
        <taxon>Bacillati</taxon>
        <taxon>Actinomycetota</taxon>
        <taxon>Coriobacteriia</taxon>
        <taxon>Eggerthellales</taxon>
        <taxon>Eggerthellaceae</taxon>
        <taxon>Eggerthella</taxon>
    </lineage>
</organism>
<evidence type="ECO:0000256" key="2">
    <source>
        <dbReference type="ARBA" id="ARBA00023239"/>
    </source>
</evidence>
<evidence type="ECO:0000313" key="6">
    <source>
        <dbReference type="Proteomes" id="UP000253817"/>
    </source>
</evidence>
<accession>A0A3N0IT37</accession>
<keyword evidence="2" id="KW-0456">Lyase</keyword>
<evidence type="ECO:0000313" key="5">
    <source>
        <dbReference type="EMBL" id="RNM40135.1"/>
    </source>
</evidence>
<evidence type="ECO:0000313" key="4">
    <source>
        <dbReference type="EMBL" id="RDB62902.1"/>
    </source>
</evidence>
<evidence type="ECO:0000256" key="1">
    <source>
        <dbReference type="ARBA" id="ARBA00005254"/>
    </source>
</evidence>
<name>A0A3N0IT37_9ACTN</name>
<dbReference type="InterPro" id="IPR018376">
    <property type="entry name" value="Enoyl-CoA_hyd/isom_CS"/>
</dbReference>
<evidence type="ECO:0008006" key="8">
    <source>
        <dbReference type="Google" id="ProtNLM"/>
    </source>
</evidence>
<reference evidence="4 6" key="1">
    <citation type="journal article" date="2018" name="Elife">
        <title>Discovery and characterization of a prevalent human gut bacterial enzyme sufficient for the inactivation of a family of plant toxins.</title>
        <authorList>
            <person name="Koppel N."/>
            <person name="Bisanz J.E."/>
            <person name="Pandelia M.E."/>
            <person name="Turnbaugh P.J."/>
            <person name="Balskus E.P."/>
        </authorList>
    </citation>
    <scope>NUCLEOTIDE SEQUENCE [LARGE SCALE GENOMIC DNA]</scope>
    <source>
        <strain evidence="4 6">DSM 16107</strain>
    </source>
</reference>
<gene>
    <name evidence="4" type="ORF">C1876_17020</name>
    <name evidence="5" type="ORF">DMP09_15705</name>
</gene>
<dbReference type="PANTHER" id="PTHR11941">
    <property type="entry name" value="ENOYL-COA HYDRATASE-RELATED"/>
    <property type="match status" value="1"/>
</dbReference>
<dbReference type="CDD" id="cd06558">
    <property type="entry name" value="crotonase-like"/>
    <property type="match status" value="1"/>
</dbReference>
<dbReference type="GO" id="GO:0016829">
    <property type="term" value="F:lyase activity"/>
    <property type="evidence" value="ECO:0007669"/>
    <property type="project" value="UniProtKB-KW"/>
</dbReference>
<proteinExistence type="inferred from homology"/>
<dbReference type="InterPro" id="IPR014748">
    <property type="entry name" value="Enoyl-CoA_hydra_C"/>
</dbReference>
<dbReference type="SUPFAM" id="SSF52096">
    <property type="entry name" value="ClpP/crotonase"/>
    <property type="match status" value="1"/>
</dbReference>